<keyword evidence="1" id="KW-0433">Leucine-rich repeat</keyword>
<dbReference type="Gene3D" id="3.80.10.10">
    <property type="entry name" value="Ribonuclease Inhibitor"/>
    <property type="match status" value="2"/>
</dbReference>
<evidence type="ECO:0000313" key="8">
    <source>
        <dbReference type="Proteomes" id="UP000327013"/>
    </source>
</evidence>
<accession>A0A5N6RSY8</accession>
<gene>
    <name evidence="7" type="ORF">FH972_019211</name>
</gene>
<comment type="similarity">
    <text evidence="4">Belongs to the SHOC2 family.</text>
</comment>
<keyword evidence="3 5" id="KW-0175">Coiled coil</keyword>
<feature type="compositionally biased region" description="Polar residues" evidence="6">
    <location>
        <begin position="95"/>
        <end position="104"/>
    </location>
</feature>
<evidence type="ECO:0000313" key="7">
    <source>
        <dbReference type="EMBL" id="KAE8124313.1"/>
    </source>
</evidence>
<dbReference type="PANTHER" id="PTHR48051:SF54">
    <property type="entry name" value="LEUCINE-RICH REPEAT-CONTAINING PROTEIN"/>
    <property type="match status" value="1"/>
</dbReference>
<dbReference type="InterPro" id="IPR003591">
    <property type="entry name" value="Leu-rich_rpt_typical-subtyp"/>
</dbReference>
<evidence type="ECO:0000256" key="2">
    <source>
        <dbReference type="ARBA" id="ARBA00022737"/>
    </source>
</evidence>
<dbReference type="GO" id="GO:0055046">
    <property type="term" value="P:microgametogenesis"/>
    <property type="evidence" value="ECO:0007669"/>
    <property type="project" value="UniProtKB-ARBA"/>
</dbReference>
<dbReference type="SMART" id="SM00364">
    <property type="entry name" value="LRR_BAC"/>
    <property type="match status" value="7"/>
</dbReference>
<evidence type="ECO:0000256" key="4">
    <source>
        <dbReference type="ARBA" id="ARBA00023786"/>
    </source>
</evidence>
<dbReference type="PRINTS" id="PR00019">
    <property type="entry name" value="LEURICHRPT"/>
</dbReference>
<dbReference type="EMBL" id="CM017328">
    <property type="protein sequence ID" value="KAE8124313.1"/>
    <property type="molecule type" value="Genomic_DNA"/>
</dbReference>
<dbReference type="InterPro" id="IPR032675">
    <property type="entry name" value="LRR_dom_sf"/>
</dbReference>
<dbReference type="PANTHER" id="PTHR48051">
    <property type="match status" value="1"/>
</dbReference>
<sequence length="576" mass="65043">MPRQMLHTLRHLRSEQFKTINKLIPFSIGSLTNKYHRFNLPLCNPNPHLREKMDPNPKSHPILSYVMARLPSLGPKPATYGSEIDIEQPPVKPTSDPSSSSGQARYQIEDDMPHLADQRVLASMTSAVTDVAQTRSVLRTLGPRPDHETVDKARAKLAEIEANLGKHLEEIVRSPRPPDVDRLQWRAHLAERESECRQTAEKEKQAYRAVVQLDEMHDAYERLLREAEERLVKIYDSAEASPGDAVTEEAPEAEKEELHEDVVGILQEATGQGLERIDLSGRRLRFLPEAFGRIRSLVVFNVSGNQLEVIPDSIAGLENLEEFNVSSNLLESFPDSIGLLQKLKILNVSGNKLAALPDSICRCWSLVELDVSFNNLTYLPTNIGIELVNLQKLSMQLNKIRYLPSSVCEMKSLRYLDAHFNELHGLPYAIGRLTNLEILNLSSNFSDLKELPDTIGDLTNLRELDLSNNQIHALPETFGRLDNLTKLNMDQNPLVIPPMEVVNEGVEAVKIFMAKRWLEVLAEEERMSMLEMQEQGQTGGWLTRSTSWLKGYVSGVTEYLASPRGSPRDPYLDQQL</sequence>
<evidence type="ECO:0000256" key="6">
    <source>
        <dbReference type="SAM" id="MobiDB-lite"/>
    </source>
</evidence>
<dbReference type="GO" id="GO:0005737">
    <property type="term" value="C:cytoplasm"/>
    <property type="evidence" value="ECO:0007669"/>
    <property type="project" value="TreeGrafter"/>
</dbReference>
<dbReference type="AlphaFoldDB" id="A0A5N6RSY8"/>
<dbReference type="SUPFAM" id="SSF52058">
    <property type="entry name" value="L domain-like"/>
    <property type="match status" value="1"/>
</dbReference>
<evidence type="ECO:0000256" key="1">
    <source>
        <dbReference type="ARBA" id="ARBA00022614"/>
    </source>
</evidence>
<evidence type="ECO:0000256" key="3">
    <source>
        <dbReference type="ARBA" id="ARBA00023054"/>
    </source>
</evidence>
<keyword evidence="8" id="KW-1185">Reference proteome</keyword>
<dbReference type="FunFam" id="3.80.10.10:FF:000746">
    <property type="entry name" value="Plant intracellular Ras-group-related LRR protein 2"/>
    <property type="match status" value="1"/>
</dbReference>
<dbReference type="Pfam" id="PF00560">
    <property type="entry name" value="LRR_1"/>
    <property type="match status" value="1"/>
</dbReference>
<evidence type="ECO:0000256" key="5">
    <source>
        <dbReference type="SAM" id="Coils"/>
    </source>
</evidence>
<feature type="region of interest" description="Disordered" evidence="6">
    <location>
        <begin position="78"/>
        <end position="104"/>
    </location>
</feature>
<reference evidence="7 8" key="1">
    <citation type="submission" date="2019-06" db="EMBL/GenBank/DDBJ databases">
        <title>A chromosomal-level reference genome of Carpinus fangiana (Coryloideae, Betulaceae).</title>
        <authorList>
            <person name="Yang X."/>
            <person name="Wang Z."/>
            <person name="Zhang L."/>
            <person name="Hao G."/>
            <person name="Liu J."/>
            <person name="Yang Y."/>
        </authorList>
    </citation>
    <scope>NUCLEOTIDE SEQUENCE [LARGE SCALE GENOMIC DNA]</scope>
    <source>
        <strain evidence="7">Cfa_2016G</strain>
        <tissue evidence="7">Leaf</tissue>
    </source>
</reference>
<dbReference type="InterPro" id="IPR050216">
    <property type="entry name" value="LRR_domain-containing"/>
</dbReference>
<dbReference type="Pfam" id="PF13855">
    <property type="entry name" value="LRR_8"/>
    <property type="match status" value="2"/>
</dbReference>
<name>A0A5N6RSY8_9ROSI</name>
<dbReference type="SMART" id="SM00369">
    <property type="entry name" value="LRR_TYP"/>
    <property type="match status" value="7"/>
</dbReference>
<feature type="coiled-coil region" evidence="5">
    <location>
        <begin position="210"/>
        <end position="237"/>
    </location>
</feature>
<dbReference type="Proteomes" id="UP000327013">
    <property type="component" value="Chromosome 8"/>
</dbReference>
<dbReference type="PROSITE" id="PS51450">
    <property type="entry name" value="LRR"/>
    <property type="match status" value="2"/>
</dbReference>
<organism evidence="7 8">
    <name type="scientific">Carpinus fangiana</name>
    <dbReference type="NCBI Taxonomy" id="176857"/>
    <lineage>
        <taxon>Eukaryota</taxon>
        <taxon>Viridiplantae</taxon>
        <taxon>Streptophyta</taxon>
        <taxon>Embryophyta</taxon>
        <taxon>Tracheophyta</taxon>
        <taxon>Spermatophyta</taxon>
        <taxon>Magnoliopsida</taxon>
        <taxon>eudicotyledons</taxon>
        <taxon>Gunneridae</taxon>
        <taxon>Pentapetalae</taxon>
        <taxon>rosids</taxon>
        <taxon>fabids</taxon>
        <taxon>Fagales</taxon>
        <taxon>Betulaceae</taxon>
        <taxon>Carpinus</taxon>
    </lineage>
</organism>
<dbReference type="OrthoDB" id="1668230at2759"/>
<proteinExistence type="inferred from homology"/>
<keyword evidence="2" id="KW-0677">Repeat</keyword>
<dbReference type="InterPro" id="IPR001611">
    <property type="entry name" value="Leu-rich_rpt"/>
</dbReference>
<protein>
    <submittedName>
        <fullName evidence="7">Uncharacterized protein</fullName>
    </submittedName>
</protein>
<dbReference type="FunFam" id="3.80.10.10:FF:000610">
    <property type="entry name" value="Plant intracellular Ras-group-related LRR protein 9"/>
    <property type="match status" value="1"/>
</dbReference>